<proteinExistence type="predicted"/>
<accession>A0ACB8C351</accession>
<keyword evidence="2" id="KW-1185">Reference proteome</keyword>
<dbReference type="EMBL" id="CM023478">
    <property type="protein sequence ID" value="KAH7933258.1"/>
    <property type="molecule type" value="Genomic_DNA"/>
</dbReference>
<evidence type="ECO:0000313" key="1">
    <source>
        <dbReference type="EMBL" id="KAH7933258.1"/>
    </source>
</evidence>
<evidence type="ECO:0000313" key="2">
    <source>
        <dbReference type="Proteomes" id="UP000821865"/>
    </source>
</evidence>
<name>A0ACB8C351_DERSI</name>
<organism evidence="1 2">
    <name type="scientific">Dermacentor silvarum</name>
    <name type="common">Tick</name>
    <dbReference type="NCBI Taxonomy" id="543639"/>
    <lineage>
        <taxon>Eukaryota</taxon>
        <taxon>Metazoa</taxon>
        <taxon>Ecdysozoa</taxon>
        <taxon>Arthropoda</taxon>
        <taxon>Chelicerata</taxon>
        <taxon>Arachnida</taxon>
        <taxon>Acari</taxon>
        <taxon>Parasitiformes</taxon>
        <taxon>Ixodida</taxon>
        <taxon>Ixodoidea</taxon>
        <taxon>Ixodidae</taxon>
        <taxon>Rhipicephalinae</taxon>
        <taxon>Dermacentor</taxon>
    </lineage>
</organism>
<comment type="caution">
    <text evidence="1">The sequence shown here is derived from an EMBL/GenBank/DDBJ whole genome shotgun (WGS) entry which is preliminary data.</text>
</comment>
<protein>
    <submittedName>
        <fullName evidence="1">Uncharacterized protein</fullName>
    </submittedName>
</protein>
<reference evidence="1" key="1">
    <citation type="submission" date="2020-05" db="EMBL/GenBank/DDBJ databases">
        <title>Large-scale comparative analyses of tick genomes elucidate their genetic diversity and vector capacities.</title>
        <authorList>
            <person name="Jia N."/>
            <person name="Wang J."/>
            <person name="Shi W."/>
            <person name="Du L."/>
            <person name="Sun Y."/>
            <person name="Zhan W."/>
            <person name="Jiang J."/>
            <person name="Wang Q."/>
            <person name="Zhang B."/>
            <person name="Ji P."/>
            <person name="Sakyi L.B."/>
            <person name="Cui X."/>
            <person name="Yuan T."/>
            <person name="Jiang B."/>
            <person name="Yang W."/>
            <person name="Lam T.T.-Y."/>
            <person name="Chang Q."/>
            <person name="Ding S."/>
            <person name="Wang X."/>
            <person name="Zhu J."/>
            <person name="Ruan X."/>
            <person name="Zhao L."/>
            <person name="Wei J."/>
            <person name="Que T."/>
            <person name="Du C."/>
            <person name="Cheng J."/>
            <person name="Dai P."/>
            <person name="Han X."/>
            <person name="Huang E."/>
            <person name="Gao Y."/>
            <person name="Liu J."/>
            <person name="Shao H."/>
            <person name="Ye R."/>
            <person name="Li L."/>
            <person name="Wei W."/>
            <person name="Wang X."/>
            <person name="Wang C."/>
            <person name="Yang T."/>
            <person name="Huo Q."/>
            <person name="Li W."/>
            <person name="Guo W."/>
            <person name="Chen H."/>
            <person name="Zhou L."/>
            <person name="Ni X."/>
            <person name="Tian J."/>
            <person name="Zhou Y."/>
            <person name="Sheng Y."/>
            <person name="Liu T."/>
            <person name="Pan Y."/>
            <person name="Xia L."/>
            <person name="Li J."/>
            <person name="Zhao F."/>
            <person name="Cao W."/>
        </authorList>
    </citation>
    <scope>NUCLEOTIDE SEQUENCE</scope>
    <source>
        <strain evidence="1">Dsil-2018</strain>
    </source>
</reference>
<sequence>MKYLMICLTVVNLRYRTVSNPKVQLILRGVEFSEHSQETEYYNYLGNGGIDGLKSLYGIVEFVKKKNKTYGEFDMVYFSTGFDVRSQIDLSFGALYGPFTHVFEQMK</sequence>
<gene>
    <name evidence="1" type="ORF">HPB49_010936</name>
</gene>
<dbReference type="Proteomes" id="UP000821865">
    <property type="component" value="Chromosome 9"/>
</dbReference>